<evidence type="ECO:0000256" key="1">
    <source>
        <dbReference type="SAM" id="Phobius"/>
    </source>
</evidence>
<dbReference type="Proteomes" id="UP000078492">
    <property type="component" value="Unassembled WGS sequence"/>
</dbReference>
<evidence type="ECO:0000313" key="3">
    <source>
        <dbReference type="Proteomes" id="UP000078492"/>
    </source>
</evidence>
<proteinExistence type="predicted"/>
<feature type="transmembrane region" description="Helical" evidence="1">
    <location>
        <begin position="58"/>
        <end position="78"/>
    </location>
</feature>
<accession>A0A151J811</accession>
<name>A0A151J811_9HYME</name>
<reference evidence="2 3" key="1">
    <citation type="submission" date="2015-09" db="EMBL/GenBank/DDBJ databases">
        <title>Trachymyrmex cornetzi WGS genome.</title>
        <authorList>
            <person name="Nygaard S."/>
            <person name="Hu H."/>
            <person name="Boomsma J."/>
            <person name="Zhang G."/>
        </authorList>
    </citation>
    <scope>NUCLEOTIDE SEQUENCE [LARGE SCALE GENOMIC DNA]</scope>
    <source>
        <strain evidence="2">Tcor2-1</strain>
        <tissue evidence="2">Whole body</tissue>
    </source>
</reference>
<protein>
    <submittedName>
        <fullName evidence="2">Uncharacterized protein</fullName>
    </submittedName>
</protein>
<evidence type="ECO:0000313" key="2">
    <source>
        <dbReference type="EMBL" id="KYN20080.1"/>
    </source>
</evidence>
<keyword evidence="1" id="KW-0812">Transmembrane</keyword>
<keyword evidence="3" id="KW-1185">Reference proteome</keyword>
<dbReference type="AlphaFoldDB" id="A0A151J811"/>
<gene>
    <name evidence="2" type="ORF">ALC57_07586</name>
</gene>
<dbReference type="STRING" id="471704.A0A151J811"/>
<keyword evidence="1" id="KW-1133">Transmembrane helix</keyword>
<dbReference type="EMBL" id="KQ979636">
    <property type="protein sequence ID" value="KYN20080.1"/>
    <property type="molecule type" value="Genomic_DNA"/>
</dbReference>
<keyword evidence="1" id="KW-0472">Membrane</keyword>
<organism evidence="2 3">
    <name type="scientific">Trachymyrmex cornetzi</name>
    <dbReference type="NCBI Taxonomy" id="471704"/>
    <lineage>
        <taxon>Eukaryota</taxon>
        <taxon>Metazoa</taxon>
        <taxon>Ecdysozoa</taxon>
        <taxon>Arthropoda</taxon>
        <taxon>Hexapoda</taxon>
        <taxon>Insecta</taxon>
        <taxon>Pterygota</taxon>
        <taxon>Neoptera</taxon>
        <taxon>Endopterygota</taxon>
        <taxon>Hymenoptera</taxon>
        <taxon>Apocrita</taxon>
        <taxon>Aculeata</taxon>
        <taxon>Formicoidea</taxon>
        <taxon>Formicidae</taxon>
        <taxon>Myrmicinae</taxon>
        <taxon>Trachymyrmex</taxon>
    </lineage>
</organism>
<sequence>MRQISVVLPNTVTVPQNLHNCLSKDTNYYRINKLHVSDLLNIEFIEAFVKKGKSIIDFLYLVKVYLRLYIYIYIYVYMYC</sequence>